<keyword evidence="2" id="KW-0805">Transcription regulation</keyword>
<evidence type="ECO:0000259" key="5">
    <source>
        <dbReference type="PROSITE" id="PS50931"/>
    </source>
</evidence>
<name>A0ABU0E641_9FIRM</name>
<keyword evidence="7" id="KW-1185">Reference proteome</keyword>
<dbReference type="PRINTS" id="PR00039">
    <property type="entry name" value="HTHLYSR"/>
</dbReference>
<dbReference type="PANTHER" id="PTHR30419">
    <property type="entry name" value="HTH-TYPE TRANSCRIPTIONAL REGULATOR YBHD"/>
    <property type="match status" value="1"/>
</dbReference>
<dbReference type="InterPro" id="IPR000847">
    <property type="entry name" value="LysR_HTH_N"/>
</dbReference>
<comment type="similarity">
    <text evidence="1">Belongs to the LysR transcriptional regulatory family.</text>
</comment>
<dbReference type="SUPFAM" id="SSF53850">
    <property type="entry name" value="Periplasmic binding protein-like II"/>
    <property type="match status" value="1"/>
</dbReference>
<comment type="caution">
    <text evidence="6">The sequence shown here is derived from an EMBL/GenBank/DDBJ whole genome shotgun (WGS) entry which is preliminary data.</text>
</comment>
<dbReference type="RefSeq" id="WP_307409162.1">
    <property type="nucleotide sequence ID" value="NZ_JAUSUR010000005.1"/>
</dbReference>
<dbReference type="Pfam" id="PF03466">
    <property type="entry name" value="LysR_substrate"/>
    <property type="match status" value="1"/>
</dbReference>
<dbReference type="PROSITE" id="PS50931">
    <property type="entry name" value="HTH_LYSR"/>
    <property type="match status" value="1"/>
</dbReference>
<sequence length="296" mass="33678">MELRVLKYFLVVAQERNISKAANILHITQPTLSRQLKELENELGVILFVRGNRKITLTEDGMFLHKRAEEIISLTEKTEVEIKVPNQALNGTIYIGGGETHVMKYLAKTMKNIQKRHPLIKFNLYSGNADDVIEKLDKGLIDFGIIISPANIDKYDSLELPGHDTWGILMHKDSPLSHKDSISPVDLMKEPLICSVQSFVHTKISNWFHKDYDSLNIVANYNLIYNASLLVEEKIGYAIGLKDLINTSGNSNLCFIPLKPKLESSLNIIWKKHQVFSKTNEVFLKELISTINNIHE</sequence>
<proteinExistence type="inferred from homology"/>
<feature type="domain" description="HTH lysR-type" evidence="5">
    <location>
        <begin position="1"/>
        <end position="58"/>
    </location>
</feature>
<dbReference type="Gene3D" id="3.40.190.290">
    <property type="match status" value="1"/>
</dbReference>
<protein>
    <submittedName>
        <fullName evidence="6">DNA-binding transcriptional LysR family regulator</fullName>
    </submittedName>
</protein>
<evidence type="ECO:0000256" key="1">
    <source>
        <dbReference type="ARBA" id="ARBA00009437"/>
    </source>
</evidence>
<evidence type="ECO:0000256" key="2">
    <source>
        <dbReference type="ARBA" id="ARBA00023015"/>
    </source>
</evidence>
<dbReference type="Proteomes" id="UP001230220">
    <property type="component" value="Unassembled WGS sequence"/>
</dbReference>
<evidence type="ECO:0000256" key="3">
    <source>
        <dbReference type="ARBA" id="ARBA00023125"/>
    </source>
</evidence>
<evidence type="ECO:0000256" key="4">
    <source>
        <dbReference type="ARBA" id="ARBA00023163"/>
    </source>
</evidence>
<dbReference type="CDD" id="cd05466">
    <property type="entry name" value="PBP2_LTTR_substrate"/>
    <property type="match status" value="1"/>
</dbReference>
<keyword evidence="3 6" id="KW-0238">DNA-binding</keyword>
<dbReference type="GO" id="GO:0003677">
    <property type="term" value="F:DNA binding"/>
    <property type="evidence" value="ECO:0007669"/>
    <property type="project" value="UniProtKB-KW"/>
</dbReference>
<evidence type="ECO:0000313" key="6">
    <source>
        <dbReference type="EMBL" id="MDQ0361970.1"/>
    </source>
</evidence>
<dbReference type="InterPro" id="IPR005119">
    <property type="entry name" value="LysR_subst-bd"/>
</dbReference>
<dbReference type="SUPFAM" id="SSF46785">
    <property type="entry name" value="Winged helix' DNA-binding domain"/>
    <property type="match status" value="1"/>
</dbReference>
<dbReference type="InterPro" id="IPR050950">
    <property type="entry name" value="HTH-type_LysR_regulators"/>
</dbReference>
<accession>A0ABU0E641</accession>
<evidence type="ECO:0000313" key="7">
    <source>
        <dbReference type="Proteomes" id="UP001230220"/>
    </source>
</evidence>
<dbReference type="InterPro" id="IPR036388">
    <property type="entry name" value="WH-like_DNA-bd_sf"/>
</dbReference>
<dbReference type="InterPro" id="IPR036390">
    <property type="entry name" value="WH_DNA-bd_sf"/>
</dbReference>
<gene>
    <name evidence="6" type="ORF">J2S15_002723</name>
</gene>
<dbReference type="Pfam" id="PF00126">
    <property type="entry name" value="HTH_1"/>
    <property type="match status" value="1"/>
</dbReference>
<organism evidence="6 7">
    <name type="scientific">Breznakia pachnodae</name>
    <dbReference type="NCBI Taxonomy" id="265178"/>
    <lineage>
        <taxon>Bacteria</taxon>
        <taxon>Bacillati</taxon>
        <taxon>Bacillota</taxon>
        <taxon>Erysipelotrichia</taxon>
        <taxon>Erysipelotrichales</taxon>
        <taxon>Erysipelotrichaceae</taxon>
        <taxon>Breznakia</taxon>
    </lineage>
</organism>
<dbReference type="Gene3D" id="1.10.10.10">
    <property type="entry name" value="Winged helix-like DNA-binding domain superfamily/Winged helix DNA-binding domain"/>
    <property type="match status" value="1"/>
</dbReference>
<dbReference type="PANTHER" id="PTHR30419:SF8">
    <property type="entry name" value="NITROGEN ASSIMILATION TRANSCRIPTIONAL ACTIVATOR-RELATED"/>
    <property type="match status" value="1"/>
</dbReference>
<reference evidence="6 7" key="1">
    <citation type="submission" date="2023-07" db="EMBL/GenBank/DDBJ databases">
        <title>Genomic Encyclopedia of Type Strains, Phase IV (KMG-IV): sequencing the most valuable type-strain genomes for metagenomic binning, comparative biology and taxonomic classification.</title>
        <authorList>
            <person name="Goeker M."/>
        </authorList>
    </citation>
    <scope>NUCLEOTIDE SEQUENCE [LARGE SCALE GENOMIC DNA]</scope>
    <source>
        <strain evidence="6 7">DSM 16784</strain>
    </source>
</reference>
<keyword evidence="4" id="KW-0804">Transcription</keyword>
<dbReference type="EMBL" id="JAUSUR010000005">
    <property type="protein sequence ID" value="MDQ0361970.1"/>
    <property type="molecule type" value="Genomic_DNA"/>
</dbReference>